<reference evidence="1 2" key="1">
    <citation type="submission" date="2021-02" db="EMBL/GenBank/DDBJ databases">
        <title>Cotonvirus japonicus, which uses Golgi apparatus of host cells for its virion factory, phylogenetically links tailed tupanvirus and icosahedral mimivirus.</title>
        <authorList>
            <person name="Takahashi H."/>
            <person name="Fukaya S."/>
            <person name="Song C."/>
            <person name="Murata K."/>
            <person name="Takemura M."/>
        </authorList>
    </citation>
    <scope>NUCLEOTIDE SEQUENCE [LARGE SCALE GENOMIC DNA]</scope>
</reference>
<keyword evidence="2" id="KW-1185">Reference proteome</keyword>
<dbReference type="EMBL" id="AP024483">
    <property type="protein sequence ID" value="BCS82915.1"/>
    <property type="molecule type" value="Genomic_DNA"/>
</dbReference>
<dbReference type="RefSeq" id="YP_010841523.1">
    <property type="nucleotide sequence ID" value="NC_079139.1"/>
</dbReference>
<organism evidence="1 2">
    <name type="scientific">Cotonvirus japonicus</name>
    <dbReference type="NCBI Taxonomy" id="2811091"/>
    <lineage>
        <taxon>Viruses</taxon>
        <taxon>Varidnaviria</taxon>
        <taxon>Bamfordvirae</taxon>
        <taxon>Nucleocytoviricota</taxon>
        <taxon>Megaviricetes</taxon>
        <taxon>Imitervirales</taxon>
        <taxon>Mimiviridae</taxon>
        <taxon>Megamimivirinae</taxon>
        <taxon>Cotonvirus</taxon>
        <taxon>Cotonvirus japonicum</taxon>
    </lineage>
</organism>
<dbReference type="Proteomes" id="UP001321479">
    <property type="component" value="Segment"/>
</dbReference>
<proteinExistence type="predicted"/>
<dbReference type="GeneID" id="80558120"/>
<protein>
    <submittedName>
        <fullName evidence="1">Chemotaxis protein ched</fullName>
    </submittedName>
</protein>
<name>A0ABM7NRX7_9VIRU</name>
<accession>A0ABM7NRX7</accession>
<evidence type="ECO:0000313" key="1">
    <source>
        <dbReference type="EMBL" id="BCS82915.1"/>
    </source>
</evidence>
<evidence type="ECO:0000313" key="2">
    <source>
        <dbReference type="Proteomes" id="UP001321479"/>
    </source>
</evidence>
<sequence>MAHVKNLTYSEKYHDNCHDYLKSTYLEKYADPKYKSLLYDIKNKIPKINICEDTAIDEYSNIITCDQHAVIFGDKNDIFPILATYSLNACIGLVMYIPSHGIGSIAHIDGLPGYSKKSAKNDGFNINFSPISENINNILNYLRNLSGTNEILEINYYLFGGIYGLSEVMIHDIIESINEIESKSLIYKFNFAGRNLLGPDNQSRNICIDMRSGIISYFDYIMNDEYYHNVRNDNGLAMNIIKAPRKSEALLDVTYDSIFDLIKT</sequence>